<reference evidence="1 2" key="1">
    <citation type="journal article" date="2023" name="Sci. Data">
        <title>Genome assembly of the Korean intertidal mud-creeper Batillaria attramentaria.</title>
        <authorList>
            <person name="Patra A.K."/>
            <person name="Ho P.T."/>
            <person name="Jun S."/>
            <person name="Lee S.J."/>
            <person name="Kim Y."/>
            <person name="Won Y.J."/>
        </authorList>
    </citation>
    <scope>NUCLEOTIDE SEQUENCE [LARGE SCALE GENOMIC DNA]</scope>
    <source>
        <strain evidence="1">Wonlab-2016</strain>
    </source>
</reference>
<keyword evidence="2" id="KW-1185">Reference proteome</keyword>
<protein>
    <submittedName>
        <fullName evidence="1">Uncharacterized protein</fullName>
    </submittedName>
</protein>
<proteinExistence type="predicted"/>
<evidence type="ECO:0000313" key="1">
    <source>
        <dbReference type="EMBL" id="KAK7505387.1"/>
    </source>
</evidence>
<name>A0ABD0M1A2_9CAEN</name>
<gene>
    <name evidence="1" type="ORF">BaRGS_00003549</name>
</gene>
<evidence type="ECO:0000313" key="2">
    <source>
        <dbReference type="Proteomes" id="UP001519460"/>
    </source>
</evidence>
<dbReference type="AlphaFoldDB" id="A0ABD0M1A2"/>
<dbReference type="Proteomes" id="UP001519460">
    <property type="component" value="Unassembled WGS sequence"/>
</dbReference>
<organism evidence="1 2">
    <name type="scientific">Batillaria attramentaria</name>
    <dbReference type="NCBI Taxonomy" id="370345"/>
    <lineage>
        <taxon>Eukaryota</taxon>
        <taxon>Metazoa</taxon>
        <taxon>Spiralia</taxon>
        <taxon>Lophotrochozoa</taxon>
        <taxon>Mollusca</taxon>
        <taxon>Gastropoda</taxon>
        <taxon>Caenogastropoda</taxon>
        <taxon>Sorbeoconcha</taxon>
        <taxon>Cerithioidea</taxon>
        <taxon>Batillariidae</taxon>
        <taxon>Batillaria</taxon>
    </lineage>
</organism>
<comment type="caution">
    <text evidence="1">The sequence shown here is derived from an EMBL/GenBank/DDBJ whole genome shotgun (WGS) entry which is preliminary data.</text>
</comment>
<dbReference type="EMBL" id="JACVVK020000011">
    <property type="protein sequence ID" value="KAK7505387.1"/>
    <property type="molecule type" value="Genomic_DNA"/>
</dbReference>
<sequence length="146" mass="16026">MTTDESVTSRSPALARTEIVEGDSVSHMSAKRTDTTAESTGKAAPPLRWLFIGSISSLSLFTLRSGQVWVLRPFGHWPVQVMAGSVHVQYKHIDRHKILVLAMYGLGLTTDLRLLIRPSTNQKLRLCSKVILAGSGNDGKAECRTH</sequence>
<accession>A0ABD0M1A2</accession>